<dbReference type="PRINTS" id="PR00385">
    <property type="entry name" value="P450"/>
</dbReference>
<organism evidence="3 4">
    <name type="scientific">Penicillium malachiteum</name>
    <dbReference type="NCBI Taxonomy" id="1324776"/>
    <lineage>
        <taxon>Eukaryota</taxon>
        <taxon>Fungi</taxon>
        <taxon>Dikarya</taxon>
        <taxon>Ascomycota</taxon>
        <taxon>Pezizomycotina</taxon>
        <taxon>Eurotiomycetes</taxon>
        <taxon>Eurotiomycetidae</taxon>
        <taxon>Eurotiales</taxon>
        <taxon>Aspergillaceae</taxon>
        <taxon>Penicillium</taxon>
    </lineage>
</organism>
<dbReference type="GO" id="GO:0004497">
    <property type="term" value="F:monooxygenase activity"/>
    <property type="evidence" value="ECO:0007669"/>
    <property type="project" value="InterPro"/>
</dbReference>
<evidence type="ECO:0000256" key="2">
    <source>
        <dbReference type="SAM" id="Phobius"/>
    </source>
</evidence>
<dbReference type="PRINTS" id="PR00463">
    <property type="entry name" value="EP450I"/>
</dbReference>
<comment type="caution">
    <text evidence="3">The sequence shown here is derived from an EMBL/GenBank/DDBJ whole genome shotgun (WGS) entry which is preliminary data.</text>
</comment>
<dbReference type="GO" id="GO:0016705">
    <property type="term" value="F:oxidoreductase activity, acting on paired donors, with incorporation or reduction of molecular oxygen"/>
    <property type="evidence" value="ECO:0007669"/>
    <property type="project" value="InterPro"/>
</dbReference>
<keyword evidence="2" id="KW-1133">Transmembrane helix</keyword>
<evidence type="ECO:0000256" key="1">
    <source>
        <dbReference type="PIRSR" id="PIRSR602401-1"/>
    </source>
</evidence>
<feature type="transmembrane region" description="Helical" evidence="2">
    <location>
        <begin position="15"/>
        <end position="34"/>
    </location>
</feature>
<keyword evidence="1" id="KW-0479">Metal-binding</keyword>
<dbReference type="EMBL" id="JAQJAN010000002">
    <property type="protein sequence ID" value="KAJ5738588.1"/>
    <property type="molecule type" value="Genomic_DNA"/>
</dbReference>
<name>A0AAD6N087_9EURO</name>
<keyword evidence="4" id="KW-1185">Reference proteome</keyword>
<dbReference type="PANTHER" id="PTHR24305">
    <property type="entry name" value="CYTOCHROME P450"/>
    <property type="match status" value="1"/>
</dbReference>
<evidence type="ECO:0000313" key="4">
    <source>
        <dbReference type="Proteomes" id="UP001215712"/>
    </source>
</evidence>
<reference evidence="3" key="1">
    <citation type="journal article" date="2023" name="IMA Fungus">
        <title>Comparative genomic study of the Penicillium genus elucidates a diverse pangenome and 15 lateral gene transfer events.</title>
        <authorList>
            <person name="Petersen C."/>
            <person name="Sorensen T."/>
            <person name="Nielsen M.R."/>
            <person name="Sondergaard T.E."/>
            <person name="Sorensen J.L."/>
            <person name="Fitzpatrick D.A."/>
            <person name="Frisvad J.C."/>
            <person name="Nielsen K.L."/>
        </authorList>
    </citation>
    <scope>NUCLEOTIDE SEQUENCE</scope>
    <source>
        <strain evidence="3">IBT 17514</strain>
    </source>
</reference>
<feature type="binding site" description="axial binding residue" evidence="1">
    <location>
        <position position="461"/>
    </location>
    <ligand>
        <name>heme</name>
        <dbReference type="ChEBI" id="CHEBI:30413"/>
    </ligand>
    <ligandPart>
        <name>Fe</name>
        <dbReference type="ChEBI" id="CHEBI:18248"/>
    </ligandPart>
</feature>
<dbReference type="GO" id="GO:0043386">
    <property type="term" value="P:mycotoxin biosynthetic process"/>
    <property type="evidence" value="ECO:0007669"/>
    <property type="project" value="UniProtKB-ARBA"/>
</dbReference>
<dbReference type="InterPro" id="IPR036396">
    <property type="entry name" value="Cyt_P450_sf"/>
</dbReference>
<evidence type="ECO:0000313" key="3">
    <source>
        <dbReference type="EMBL" id="KAJ5738588.1"/>
    </source>
</evidence>
<keyword evidence="1" id="KW-0349">Heme</keyword>
<dbReference type="PANTHER" id="PTHR24305:SF229">
    <property type="entry name" value="P450, PUTATIVE (EUROFUNG)-RELATED"/>
    <property type="match status" value="1"/>
</dbReference>
<accession>A0AAD6N087</accession>
<dbReference type="AlphaFoldDB" id="A0AAD6N087"/>
<dbReference type="GO" id="GO:0005506">
    <property type="term" value="F:iron ion binding"/>
    <property type="evidence" value="ECO:0007669"/>
    <property type="project" value="InterPro"/>
</dbReference>
<keyword evidence="2" id="KW-0472">Membrane</keyword>
<dbReference type="CDD" id="cd11060">
    <property type="entry name" value="CYP57A1-like"/>
    <property type="match status" value="1"/>
</dbReference>
<dbReference type="InterPro" id="IPR002401">
    <property type="entry name" value="Cyt_P450_E_grp-I"/>
</dbReference>
<proteinExistence type="predicted"/>
<gene>
    <name evidence="3" type="ORF">N7493_001743</name>
</gene>
<dbReference type="GO" id="GO:0020037">
    <property type="term" value="F:heme binding"/>
    <property type="evidence" value="ECO:0007669"/>
    <property type="project" value="InterPro"/>
</dbReference>
<protein>
    <submittedName>
        <fullName evidence="3">Cytochrome P450 E-class group I</fullName>
    </submittedName>
</protein>
<dbReference type="InterPro" id="IPR001128">
    <property type="entry name" value="Cyt_P450"/>
</dbReference>
<keyword evidence="1" id="KW-0408">Iron</keyword>
<dbReference type="SUPFAM" id="SSF48264">
    <property type="entry name" value="Cytochrome P450"/>
    <property type="match status" value="1"/>
</dbReference>
<dbReference type="InterPro" id="IPR050121">
    <property type="entry name" value="Cytochrome_P450_monoxygenase"/>
</dbReference>
<reference evidence="3" key="2">
    <citation type="submission" date="2023-01" db="EMBL/GenBank/DDBJ databases">
        <authorList>
            <person name="Petersen C."/>
        </authorList>
    </citation>
    <scope>NUCLEOTIDE SEQUENCE</scope>
    <source>
        <strain evidence="3">IBT 17514</strain>
    </source>
</reference>
<dbReference type="Proteomes" id="UP001215712">
    <property type="component" value="Unassembled WGS sequence"/>
</dbReference>
<dbReference type="Gene3D" id="1.10.630.10">
    <property type="entry name" value="Cytochrome P450"/>
    <property type="match status" value="1"/>
</dbReference>
<sequence>MELAELIGLRVTVQGMLQVICLTSVAYWIIWIIYTRFFHPLARFPGPFWASVSRAWIVSSVAGGDPHGPQRLLHAQHGPIVRIAPNELAISDPDAIKVIYGVNSGFVKSDFYLFFRAPYTRYPDHFTVMDHKVHATRRRIVNGTYTMPVVLQSESYIDTCTNLLLRKFGQFADSGKSLDLFEWMRMYAYDVVGELYFSKMFGLMEAESDNLGVMKATDTLIPAMSMSGVMATYVRSLFKLSGALLAEIRQPIGALDGLAKAADIAVNAHIQNSAESTNISSPRTDFVFKLYKLHEEQGEKLDFQIEDIKLEAFAAYFAGSDTTSIHLSSTLYYIIRSPAIYGTLMNEIDQATNRGELSSPHLSYHEASRLPYLSACIREGARFHPSVALTMPRDVPAAGCTIAGKFIPGGFRVGINPSVMQLDTTVFGKDADEFNPDRWLTPDADKMNKYILQYGAGERNCMGKNIAMCEIYKLVPELLRSYRLKLEDADNSLQTSGLWLYKPAAMKIRIYRR</sequence>
<dbReference type="Pfam" id="PF00067">
    <property type="entry name" value="p450"/>
    <property type="match status" value="1"/>
</dbReference>
<keyword evidence="2" id="KW-0812">Transmembrane</keyword>
<comment type="cofactor">
    <cofactor evidence="1">
        <name>heme</name>
        <dbReference type="ChEBI" id="CHEBI:30413"/>
    </cofactor>
</comment>